<dbReference type="InterPro" id="IPR011042">
    <property type="entry name" value="6-blade_b-propeller_TolB-like"/>
</dbReference>
<dbReference type="EMBL" id="JAAMPI010001485">
    <property type="protein sequence ID" value="KAF4625023.1"/>
    <property type="molecule type" value="Genomic_DNA"/>
</dbReference>
<protein>
    <submittedName>
        <fullName evidence="1">Uncharacterized protein</fullName>
    </submittedName>
</protein>
<proteinExistence type="predicted"/>
<dbReference type="Proteomes" id="UP000566819">
    <property type="component" value="Unassembled WGS sequence"/>
</dbReference>
<sequence length="91" mass="9973">MSSPPTLASNEPTVRSLYQFPTKKANENINVCLNRHHHLTTLNTGHLYTLDHTSTTLFPHIIATLPNSTSLTGIATLFAVAGGKHISFDFE</sequence>
<evidence type="ECO:0000313" key="2">
    <source>
        <dbReference type="Proteomes" id="UP000566819"/>
    </source>
</evidence>
<organism evidence="1 2">
    <name type="scientific">Cudoniella acicularis</name>
    <dbReference type="NCBI Taxonomy" id="354080"/>
    <lineage>
        <taxon>Eukaryota</taxon>
        <taxon>Fungi</taxon>
        <taxon>Dikarya</taxon>
        <taxon>Ascomycota</taxon>
        <taxon>Pezizomycotina</taxon>
        <taxon>Leotiomycetes</taxon>
        <taxon>Helotiales</taxon>
        <taxon>Tricladiaceae</taxon>
        <taxon>Cudoniella</taxon>
    </lineage>
</organism>
<comment type="caution">
    <text evidence="1">The sequence shown here is derived from an EMBL/GenBank/DDBJ whole genome shotgun (WGS) entry which is preliminary data.</text>
</comment>
<dbReference type="AlphaFoldDB" id="A0A8H4R9V7"/>
<accession>A0A8H4R9V7</accession>
<reference evidence="1 2" key="1">
    <citation type="submission" date="2020-03" db="EMBL/GenBank/DDBJ databases">
        <title>Draft Genome Sequence of Cudoniella acicularis.</title>
        <authorList>
            <person name="Buettner E."/>
            <person name="Kellner H."/>
        </authorList>
    </citation>
    <scope>NUCLEOTIDE SEQUENCE [LARGE SCALE GENOMIC DNA]</scope>
    <source>
        <strain evidence="1 2">DSM 108380</strain>
    </source>
</reference>
<gene>
    <name evidence="1" type="ORF">G7Y89_g13150</name>
</gene>
<dbReference type="Gene3D" id="2.120.10.30">
    <property type="entry name" value="TolB, C-terminal domain"/>
    <property type="match status" value="1"/>
</dbReference>
<dbReference type="OrthoDB" id="9977941at2759"/>
<keyword evidence="2" id="KW-1185">Reference proteome</keyword>
<name>A0A8H4R9V7_9HELO</name>
<evidence type="ECO:0000313" key="1">
    <source>
        <dbReference type="EMBL" id="KAF4625023.1"/>
    </source>
</evidence>